<dbReference type="SUPFAM" id="SSF55681">
    <property type="entry name" value="Class II aaRS and biotin synthetases"/>
    <property type="match status" value="1"/>
</dbReference>
<dbReference type="SUPFAM" id="SSF52954">
    <property type="entry name" value="Class II aaRS ABD-related"/>
    <property type="match status" value="1"/>
</dbReference>
<protein>
    <submittedName>
        <fullName evidence="2">Bifunctional glutamate/proline--tRNA ligase</fullName>
    </submittedName>
</protein>
<feature type="domain" description="Anticodon-binding" evidence="1">
    <location>
        <begin position="66"/>
        <end position="164"/>
    </location>
</feature>
<dbReference type="Gene3D" id="3.40.50.800">
    <property type="entry name" value="Anticodon-binding domain"/>
    <property type="match status" value="1"/>
</dbReference>
<evidence type="ECO:0000259" key="1">
    <source>
        <dbReference type="Pfam" id="PF03129"/>
    </source>
</evidence>
<dbReference type="GO" id="GO:0016874">
    <property type="term" value="F:ligase activity"/>
    <property type="evidence" value="ECO:0007669"/>
    <property type="project" value="UniProtKB-KW"/>
</dbReference>
<keyword evidence="3" id="KW-1185">Reference proteome</keyword>
<dbReference type="Proteomes" id="UP001469553">
    <property type="component" value="Unassembled WGS sequence"/>
</dbReference>
<keyword evidence="2" id="KW-0436">Ligase</keyword>
<dbReference type="PANTHER" id="PTHR43382:SF2">
    <property type="entry name" value="BIFUNCTIONAL GLUTAMATE_PROLINE--TRNA LIGASE"/>
    <property type="match status" value="1"/>
</dbReference>
<dbReference type="InterPro" id="IPR004154">
    <property type="entry name" value="Anticodon-bd"/>
</dbReference>
<evidence type="ECO:0000313" key="2">
    <source>
        <dbReference type="EMBL" id="MEQ2282029.1"/>
    </source>
</evidence>
<dbReference type="InterPro" id="IPR045864">
    <property type="entry name" value="aa-tRNA-synth_II/BPL/LPL"/>
</dbReference>
<name>A0ABV0XKN4_9TELE</name>
<dbReference type="InterPro" id="IPR036621">
    <property type="entry name" value="Anticodon-bd_dom_sf"/>
</dbReference>
<organism evidence="2 3">
    <name type="scientific">Ameca splendens</name>
    <dbReference type="NCBI Taxonomy" id="208324"/>
    <lineage>
        <taxon>Eukaryota</taxon>
        <taxon>Metazoa</taxon>
        <taxon>Chordata</taxon>
        <taxon>Craniata</taxon>
        <taxon>Vertebrata</taxon>
        <taxon>Euteleostomi</taxon>
        <taxon>Actinopterygii</taxon>
        <taxon>Neopterygii</taxon>
        <taxon>Teleostei</taxon>
        <taxon>Neoteleostei</taxon>
        <taxon>Acanthomorphata</taxon>
        <taxon>Ovalentaria</taxon>
        <taxon>Atherinomorphae</taxon>
        <taxon>Cyprinodontiformes</taxon>
        <taxon>Goodeidae</taxon>
        <taxon>Ameca</taxon>
    </lineage>
</organism>
<dbReference type="CDD" id="cd00862">
    <property type="entry name" value="ProRS_anticodon_zinc"/>
    <property type="match status" value="1"/>
</dbReference>
<dbReference type="EMBL" id="JAHRIP010005718">
    <property type="protein sequence ID" value="MEQ2282029.1"/>
    <property type="molecule type" value="Genomic_DNA"/>
</dbReference>
<gene>
    <name evidence="2" type="primary">EPRS1_2</name>
    <name evidence="2" type="ORF">AMECASPLE_036334</name>
</gene>
<dbReference type="Pfam" id="PF03129">
    <property type="entry name" value="HGTP_anticodon"/>
    <property type="match status" value="1"/>
</dbReference>
<dbReference type="PANTHER" id="PTHR43382">
    <property type="entry name" value="PROLYL-TRNA SYNTHETASE"/>
    <property type="match status" value="1"/>
</dbReference>
<reference evidence="2 3" key="1">
    <citation type="submission" date="2021-06" db="EMBL/GenBank/DDBJ databases">
        <authorList>
            <person name="Palmer J.M."/>
        </authorList>
    </citation>
    <scope>NUCLEOTIDE SEQUENCE [LARGE SCALE GENOMIC DNA]</scope>
    <source>
        <strain evidence="2 3">AS_MEX2019</strain>
        <tissue evidence="2">Muscle</tissue>
    </source>
</reference>
<accession>A0ABV0XKN4</accession>
<evidence type="ECO:0000313" key="3">
    <source>
        <dbReference type="Proteomes" id="UP001469553"/>
    </source>
</evidence>
<sequence>GATSHHLGQNFSKMFEIVFEDPKKPGEKQLAFQNSWGITTRTIGVLTMVHGDNMGLVLPPRVACLQVVIIPCGITASLSEQDKEALFAQCSKYLSRLLDAGVRVKTDLRDNYSPGWKFNHWELKGVPVRLEVGPKDMQQKQCVAVRRDTGAKMTIPEAEVEKRLLGTLEDIQNNLFKKASDDLKTHMVAVDTMEEFQKELDQGQVSPPCSYHRFFFSFRVPMQSGKNELHLGVFPCLVKYWKENSV</sequence>
<comment type="caution">
    <text evidence="2">The sequence shown here is derived from an EMBL/GenBank/DDBJ whole genome shotgun (WGS) entry which is preliminary data.</text>
</comment>
<dbReference type="Gene3D" id="3.30.930.10">
    <property type="entry name" value="Bira Bifunctional Protein, Domain 2"/>
    <property type="match status" value="1"/>
</dbReference>
<dbReference type="InterPro" id="IPR004499">
    <property type="entry name" value="Pro-tRNA-ligase_IIa_arc-type"/>
</dbReference>
<feature type="non-terminal residue" evidence="2">
    <location>
        <position position="1"/>
    </location>
</feature>
<proteinExistence type="predicted"/>